<gene>
    <name evidence="4" type="ORF">CBR_g6585</name>
</gene>
<feature type="compositionally biased region" description="Basic residues" evidence="1">
    <location>
        <begin position="54"/>
        <end position="65"/>
    </location>
</feature>
<organism evidence="4 5">
    <name type="scientific">Chara braunii</name>
    <name type="common">Braun's stonewort</name>
    <dbReference type="NCBI Taxonomy" id="69332"/>
    <lineage>
        <taxon>Eukaryota</taxon>
        <taxon>Viridiplantae</taxon>
        <taxon>Streptophyta</taxon>
        <taxon>Charophyceae</taxon>
        <taxon>Charales</taxon>
        <taxon>Characeae</taxon>
        <taxon>Chara</taxon>
    </lineage>
</organism>
<sequence>MSMRNWWLRSATPWQWTSSHIQLASGRSSWHRGATLWRRRAPKDKSSQDNSTLRKTRGSKLKPHKTQTMPDLKVSTWNVRGLGDTADRQKKPRLKTWLHDQKVHFLLLQETKLNEDKIQQARDWWKGPQFWAPADDTRGGCAILIHRGLDMEILDHHLDIWGRWIWVQLRLGTEVWTFMTVYAPAERAKRRSFLEELPAIIPRTENLLLVGDFNVTLVPGLDSPTFTPPKTDALMLAALMTEQGLTDTYRTTHPTTSGYTWFSSQTSGDSIPPKRRLDLILAKGSPWESLTTVDCLIEFQSHHRPLVAGFTLPDQLVRGLGTFRLNTDLLSKPGVSKWITTHWSDWQQTKDQFEEEGDWLQMGLRTVTRALDVFSRMQARGRRQQEEECRRMVAEAEEELAKEPIAELYWQRRRDRWLQRLEDLQVEQQVAWAKRAQERGIQTADRLTKETFQRLCPQRQHSLMRELQHPFHVEAPPATDSETIGEYALVYFRDILTSRREPDMSLQQLREEQDLWQHTHTRLSQEAATVLEQPLTAEELQQAVKHMVRGKSPGSDGLPIEFYDMAWEHIGPYLLKLYNQVPEGAILTEDMKLGIITLIYKKDEKSNIRNWRPVSRLNVSYKILAKALSSKMEILLNAARASSRIQGLTLGESDTLLTGAIADDLLLVMEATPESMGEAKTLLDSYCKVSEAQVNWGKSVYFLPMEYSLDGQDKGMNRTPPDISERYLGVQVSLANARPRQQAIVQARVQASLRRCRTAAGTSLLGRVLLINTVVFAQVWFIAVVCLLSKEVLKLLTADATRYLWKPTSQEGQGYITKCSWVKVTSCKQEGGITIIDPRQQNLALLMKWLMKAATQGERRGWQKVLEYLLQQELGLSRKEDIWSCLFMSSNGRRQLHSPTGNACWSAWRTLLPQEQEQPATKEEVLRQNIFDNQRIRDPQGRTFVASATAGNFGRRWVERGVATLADLWNDEEEEWKTEQQLKQQLGRLQCIQDRTMRIQAAVPAEWLQLLKGPKLTTGRWYSSNQQAGQITAYHVTQQLDENTWQAQAWIPQPDPSCSNELQLQGEVALYVGQDLQQIRVHQYTKKGVTHSHLLLKGVPLKYLRLDHLAWSWKTQSDTRIYLHQYTSSFGRRQLLKANALPTVAAAALSRHTTSSQPVTSRELRKLWDQLPDLPSQKMAGVLWLLSHSAIPCAEWLYERGLELETKCRRCGRLHEETLVRLFWECPASKRVWQWWERHWHRFVGTLLNWDETWVMYGNIPSSWFKRKGRGYVAQVIRAVIIWVLWEDRKNIMFKEQWTSDSMLIRKIKTWIRTLIRVDWVRKAARGRSPRRRLWFLVTWARDNQLAAITLNGKLAITPWLYN</sequence>
<dbReference type="InterPro" id="IPR036691">
    <property type="entry name" value="Endo/exonu/phosph_ase_sf"/>
</dbReference>
<dbReference type="Pfam" id="PF03372">
    <property type="entry name" value="Exo_endo_phos"/>
    <property type="match status" value="1"/>
</dbReference>
<evidence type="ECO:0000313" key="5">
    <source>
        <dbReference type="Proteomes" id="UP000265515"/>
    </source>
</evidence>
<reference evidence="4 5" key="1">
    <citation type="journal article" date="2018" name="Cell">
        <title>The Chara Genome: Secondary Complexity and Implications for Plant Terrestrialization.</title>
        <authorList>
            <person name="Nishiyama T."/>
            <person name="Sakayama H."/>
            <person name="Vries J.D."/>
            <person name="Buschmann H."/>
            <person name="Saint-Marcoux D."/>
            <person name="Ullrich K.K."/>
            <person name="Haas F.B."/>
            <person name="Vanderstraeten L."/>
            <person name="Becker D."/>
            <person name="Lang D."/>
            <person name="Vosolsobe S."/>
            <person name="Rombauts S."/>
            <person name="Wilhelmsson P.K.I."/>
            <person name="Janitza P."/>
            <person name="Kern R."/>
            <person name="Heyl A."/>
            <person name="Rumpler F."/>
            <person name="Villalobos L.I.A.C."/>
            <person name="Clay J.M."/>
            <person name="Skokan R."/>
            <person name="Toyoda A."/>
            <person name="Suzuki Y."/>
            <person name="Kagoshima H."/>
            <person name="Schijlen E."/>
            <person name="Tajeshwar N."/>
            <person name="Catarino B."/>
            <person name="Hetherington A.J."/>
            <person name="Saltykova A."/>
            <person name="Bonnot C."/>
            <person name="Breuninger H."/>
            <person name="Symeonidi A."/>
            <person name="Radhakrishnan G.V."/>
            <person name="Van Nieuwerburgh F."/>
            <person name="Deforce D."/>
            <person name="Chang C."/>
            <person name="Karol K.G."/>
            <person name="Hedrich R."/>
            <person name="Ulvskov P."/>
            <person name="Glockner G."/>
            <person name="Delwiche C.F."/>
            <person name="Petrasek J."/>
            <person name="Van de Peer Y."/>
            <person name="Friml J."/>
            <person name="Beilby M."/>
            <person name="Dolan L."/>
            <person name="Kohara Y."/>
            <person name="Sugano S."/>
            <person name="Fujiyama A."/>
            <person name="Delaux P.-M."/>
            <person name="Quint M."/>
            <person name="TheiBen G."/>
            <person name="Hagemann M."/>
            <person name="Harholt J."/>
            <person name="Dunand C."/>
            <person name="Zachgo S."/>
            <person name="Langdale J."/>
            <person name="Maumus F."/>
            <person name="Straeten D.V.D."/>
            <person name="Gould S.B."/>
            <person name="Rensing S.A."/>
        </authorList>
    </citation>
    <scope>NUCLEOTIDE SEQUENCE [LARGE SCALE GENOMIC DNA]</scope>
    <source>
        <strain evidence="4 5">S276</strain>
    </source>
</reference>
<dbReference type="STRING" id="69332.A0A388KKA0"/>
<feature type="domain" description="Reverse transcriptase zinc-binding" evidence="3">
    <location>
        <begin position="1176"/>
        <end position="1233"/>
    </location>
</feature>
<feature type="domain" description="Endonuclease/exonuclease/phosphatase" evidence="2">
    <location>
        <begin position="76"/>
        <end position="289"/>
    </location>
</feature>
<accession>A0A388KKA0</accession>
<feature type="region of interest" description="Disordered" evidence="1">
    <location>
        <begin position="37"/>
        <end position="68"/>
    </location>
</feature>
<evidence type="ECO:0000259" key="2">
    <source>
        <dbReference type="Pfam" id="PF03372"/>
    </source>
</evidence>
<keyword evidence="5" id="KW-1185">Reference proteome</keyword>
<dbReference type="OrthoDB" id="1938625at2759"/>
<dbReference type="Pfam" id="PF13966">
    <property type="entry name" value="zf-RVT"/>
    <property type="match status" value="1"/>
</dbReference>
<dbReference type="Gene3D" id="3.60.10.10">
    <property type="entry name" value="Endonuclease/exonuclease/phosphatase"/>
    <property type="match status" value="1"/>
</dbReference>
<dbReference type="Gramene" id="GBG70457">
    <property type="protein sequence ID" value="GBG70457"/>
    <property type="gene ID" value="CBR_g6585"/>
</dbReference>
<dbReference type="CDD" id="cd09076">
    <property type="entry name" value="L1-EN"/>
    <property type="match status" value="1"/>
</dbReference>
<dbReference type="GO" id="GO:0003824">
    <property type="term" value="F:catalytic activity"/>
    <property type="evidence" value="ECO:0007669"/>
    <property type="project" value="InterPro"/>
</dbReference>
<proteinExistence type="predicted"/>
<dbReference type="EMBL" id="BFEA01000131">
    <property type="protein sequence ID" value="GBG70457.1"/>
    <property type="molecule type" value="Genomic_DNA"/>
</dbReference>
<evidence type="ECO:0000313" key="4">
    <source>
        <dbReference type="EMBL" id="GBG70457.1"/>
    </source>
</evidence>
<dbReference type="InterPro" id="IPR005135">
    <property type="entry name" value="Endo/exonuclease/phosphatase"/>
</dbReference>
<evidence type="ECO:0000256" key="1">
    <source>
        <dbReference type="SAM" id="MobiDB-lite"/>
    </source>
</evidence>
<dbReference type="InterPro" id="IPR026960">
    <property type="entry name" value="RVT-Znf"/>
</dbReference>
<name>A0A388KKA0_CHABU</name>
<evidence type="ECO:0000259" key="3">
    <source>
        <dbReference type="Pfam" id="PF13966"/>
    </source>
</evidence>
<protein>
    <recommendedName>
        <fullName evidence="6">Reverse transcriptase zinc-binding domain-containing protein</fullName>
    </recommendedName>
</protein>
<dbReference type="OMA" id="VWASIEN"/>
<dbReference type="Proteomes" id="UP000265515">
    <property type="component" value="Unassembled WGS sequence"/>
</dbReference>
<dbReference type="PANTHER" id="PTHR19446">
    <property type="entry name" value="REVERSE TRANSCRIPTASES"/>
    <property type="match status" value="1"/>
</dbReference>
<dbReference type="SUPFAM" id="SSF56219">
    <property type="entry name" value="DNase I-like"/>
    <property type="match status" value="1"/>
</dbReference>
<evidence type="ECO:0008006" key="6">
    <source>
        <dbReference type="Google" id="ProtNLM"/>
    </source>
</evidence>
<comment type="caution">
    <text evidence="4">The sequence shown here is derived from an EMBL/GenBank/DDBJ whole genome shotgun (WGS) entry which is preliminary data.</text>
</comment>